<protein>
    <submittedName>
        <fullName evidence="6">Helix-turn-helix domain-containing protein</fullName>
    </submittedName>
</protein>
<evidence type="ECO:0000313" key="7">
    <source>
        <dbReference type="Proteomes" id="UP000435138"/>
    </source>
</evidence>
<keyword evidence="1" id="KW-0805">Transcription regulation</keyword>
<evidence type="ECO:0000256" key="1">
    <source>
        <dbReference type="ARBA" id="ARBA00023015"/>
    </source>
</evidence>
<dbReference type="Pfam" id="PF02311">
    <property type="entry name" value="AraC_binding"/>
    <property type="match status" value="1"/>
</dbReference>
<organism evidence="6 7">
    <name type="scientific">Endobacterium cereale</name>
    <dbReference type="NCBI Taxonomy" id="2663029"/>
    <lineage>
        <taxon>Bacteria</taxon>
        <taxon>Pseudomonadati</taxon>
        <taxon>Pseudomonadota</taxon>
        <taxon>Alphaproteobacteria</taxon>
        <taxon>Hyphomicrobiales</taxon>
        <taxon>Rhizobiaceae</taxon>
        <taxon>Endobacterium</taxon>
    </lineage>
</organism>
<gene>
    <name evidence="6" type="ORF">GAO09_26445</name>
</gene>
<accession>A0A6A8AE33</accession>
<dbReference type="PROSITE" id="PS00041">
    <property type="entry name" value="HTH_ARAC_FAMILY_1"/>
    <property type="match status" value="1"/>
</dbReference>
<dbReference type="Pfam" id="PF12833">
    <property type="entry name" value="HTH_18"/>
    <property type="match status" value="1"/>
</dbReference>
<reference evidence="6 7" key="1">
    <citation type="submission" date="2019-11" db="EMBL/GenBank/DDBJ databases">
        <title>Genome analysis of Rhizobacterium cereale a novel genus and species isolated from maize roots in North Spain.</title>
        <authorList>
            <person name="Menendez E."/>
            <person name="Flores-Felix J.D."/>
            <person name="Ramirez-Bahena M.-H."/>
            <person name="Igual J.M."/>
            <person name="Garcia-Fraile P."/>
            <person name="Peix A."/>
            <person name="Velazquez E."/>
        </authorList>
    </citation>
    <scope>NUCLEOTIDE SEQUENCE [LARGE SCALE GENOMIC DNA]</scope>
    <source>
        <strain evidence="6 7">RZME27</strain>
    </source>
</reference>
<dbReference type="Proteomes" id="UP000435138">
    <property type="component" value="Unassembled WGS sequence"/>
</dbReference>
<comment type="caution">
    <text evidence="6">The sequence shown here is derived from an EMBL/GenBank/DDBJ whole genome shotgun (WGS) entry which is preliminary data.</text>
</comment>
<dbReference type="Gene3D" id="1.10.10.60">
    <property type="entry name" value="Homeodomain-like"/>
    <property type="match status" value="2"/>
</dbReference>
<keyword evidence="4" id="KW-0804">Transcription</keyword>
<dbReference type="SUPFAM" id="SSF51215">
    <property type="entry name" value="Regulatory protein AraC"/>
    <property type="match status" value="1"/>
</dbReference>
<keyword evidence="2" id="KW-0238">DNA-binding</keyword>
<name>A0A6A8AE33_9HYPH</name>
<dbReference type="InterPro" id="IPR050204">
    <property type="entry name" value="AraC_XylS_family_regulators"/>
</dbReference>
<keyword evidence="3" id="KW-0010">Activator</keyword>
<dbReference type="PANTHER" id="PTHR46796">
    <property type="entry name" value="HTH-TYPE TRANSCRIPTIONAL ACTIVATOR RHAS-RELATED"/>
    <property type="match status" value="1"/>
</dbReference>
<evidence type="ECO:0000259" key="5">
    <source>
        <dbReference type="PROSITE" id="PS01124"/>
    </source>
</evidence>
<evidence type="ECO:0000256" key="2">
    <source>
        <dbReference type="ARBA" id="ARBA00023125"/>
    </source>
</evidence>
<evidence type="ECO:0000256" key="4">
    <source>
        <dbReference type="ARBA" id="ARBA00023163"/>
    </source>
</evidence>
<dbReference type="InterPro" id="IPR003313">
    <property type="entry name" value="AraC-bd"/>
</dbReference>
<dbReference type="PROSITE" id="PS01124">
    <property type="entry name" value="HTH_ARAC_FAMILY_2"/>
    <property type="match status" value="1"/>
</dbReference>
<evidence type="ECO:0000256" key="3">
    <source>
        <dbReference type="ARBA" id="ARBA00023159"/>
    </source>
</evidence>
<dbReference type="RefSeq" id="WP_153359495.1">
    <property type="nucleotide sequence ID" value="NZ_WIXI01000051.1"/>
</dbReference>
<keyword evidence="7" id="KW-1185">Reference proteome</keyword>
<dbReference type="InterPro" id="IPR018062">
    <property type="entry name" value="HTH_AraC-typ_CS"/>
</dbReference>
<feature type="domain" description="HTH araC/xylS-type" evidence="5">
    <location>
        <begin position="161"/>
        <end position="262"/>
    </location>
</feature>
<dbReference type="AlphaFoldDB" id="A0A6A8AE33"/>
<proteinExistence type="predicted"/>
<dbReference type="GO" id="GO:0003700">
    <property type="term" value="F:DNA-binding transcription factor activity"/>
    <property type="evidence" value="ECO:0007669"/>
    <property type="project" value="InterPro"/>
</dbReference>
<dbReference type="SMART" id="SM00342">
    <property type="entry name" value="HTH_ARAC"/>
    <property type="match status" value="1"/>
</dbReference>
<dbReference type="GO" id="GO:0043565">
    <property type="term" value="F:sequence-specific DNA binding"/>
    <property type="evidence" value="ECO:0007669"/>
    <property type="project" value="InterPro"/>
</dbReference>
<dbReference type="InterPro" id="IPR037923">
    <property type="entry name" value="HTH-like"/>
</dbReference>
<dbReference type="SUPFAM" id="SSF46689">
    <property type="entry name" value="Homeodomain-like"/>
    <property type="match status" value="2"/>
</dbReference>
<dbReference type="InterPro" id="IPR009057">
    <property type="entry name" value="Homeodomain-like_sf"/>
</dbReference>
<evidence type="ECO:0000313" key="6">
    <source>
        <dbReference type="EMBL" id="MQY49573.1"/>
    </source>
</evidence>
<dbReference type="InterPro" id="IPR018060">
    <property type="entry name" value="HTH_AraC"/>
</dbReference>
<sequence length="269" mass="29547">MTTNSVTISRTNAFGGFDMLESSVRRFEYAPHRHAEVVIAAYTAGRKLASCGKQKFGIMPGDLLVIGPETLHAAETVDDIGWHYHSIYLTVDQIAEATGFDLSTVDRRIGGHRLHTGKAAGFRLREALENPLDLTELLVEIFSETHAQHAASLVSLPFFAPASISIVHDRLADDPATTPTLAQLAALAGISPEHLSRRFRAVYGLSPFQFLSVTRARLAKDMMAKGIPIGYTAQAAGFADQSHLTRWFKRVYGVTPGAFSRHQMRSRRS</sequence>
<dbReference type="EMBL" id="WIXI01000051">
    <property type="protein sequence ID" value="MQY49573.1"/>
    <property type="molecule type" value="Genomic_DNA"/>
</dbReference>